<protein>
    <recommendedName>
        <fullName evidence="4">Secreted protein</fullName>
    </recommendedName>
</protein>
<evidence type="ECO:0000313" key="3">
    <source>
        <dbReference type="Proteomes" id="UP000248405"/>
    </source>
</evidence>
<accession>A0A319BKH8</accession>
<organism evidence="2 3">
    <name type="scientific">Aspergillus vadensis (strain CBS 113365 / IMI 142717 / IBT 24658)</name>
    <dbReference type="NCBI Taxonomy" id="1448311"/>
    <lineage>
        <taxon>Eukaryota</taxon>
        <taxon>Fungi</taxon>
        <taxon>Dikarya</taxon>
        <taxon>Ascomycota</taxon>
        <taxon>Pezizomycotina</taxon>
        <taxon>Eurotiomycetes</taxon>
        <taxon>Eurotiomycetidae</taxon>
        <taxon>Eurotiales</taxon>
        <taxon>Aspergillaceae</taxon>
        <taxon>Aspergillus</taxon>
        <taxon>Aspergillus subgen. Circumdati</taxon>
    </lineage>
</organism>
<evidence type="ECO:0000256" key="1">
    <source>
        <dbReference type="SAM" id="SignalP"/>
    </source>
</evidence>
<proteinExistence type="predicted"/>
<feature type="chain" id="PRO_5016397945" description="Secreted protein" evidence="1">
    <location>
        <begin position="21"/>
        <end position="85"/>
    </location>
</feature>
<dbReference type="EMBL" id="KZ821618">
    <property type="protein sequence ID" value="PYH71490.1"/>
    <property type="molecule type" value="Genomic_DNA"/>
</dbReference>
<evidence type="ECO:0008006" key="4">
    <source>
        <dbReference type="Google" id="ProtNLM"/>
    </source>
</evidence>
<reference evidence="2" key="1">
    <citation type="submission" date="2016-12" db="EMBL/GenBank/DDBJ databases">
        <title>The genomes of Aspergillus section Nigri reveals drivers in fungal speciation.</title>
        <authorList>
            <consortium name="DOE Joint Genome Institute"/>
            <person name="Vesth T.C."/>
            <person name="Nybo J."/>
            <person name="Theobald S."/>
            <person name="Brandl J."/>
            <person name="Frisvad J.C."/>
            <person name="Nielsen K.F."/>
            <person name="Lyhne E.K."/>
            <person name="Kogle M.E."/>
            <person name="Kuo A."/>
            <person name="Riley R."/>
            <person name="Clum A."/>
            <person name="Nolan M."/>
            <person name="Lipzen A."/>
            <person name="Salamov A."/>
            <person name="Henrissat B."/>
            <person name="Wiebenga A."/>
            <person name="De Vries R.P."/>
            <person name="Grigoriev I.V."/>
            <person name="Mortensen U.H."/>
            <person name="Andersen M.R."/>
            <person name="Baker S.E."/>
        </authorList>
    </citation>
    <scope>NUCLEOTIDE SEQUENCE [LARGE SCALE GENOMIC DNA]</scope>
    <source>
        <strain evidence="2">CBS 113365</strain>
    </source>
</reference>
<evidence type="ECO:0000313" key="2">
    <source>
        <dbReference type="EMBL" id="PYH71490.1"/>
    </source>
</evidence>
<feature type="signal peptide" evidence="1">
    <location>
        <begin position="1"/>
        <end position="20"/>
    </location>
</feature>
<name>A0A319BKH8_ASPVC</name>
<gene>
    <name evidence="2" type="ORF">BO88DRAFT_231617</name>
</gene>
<dbReference type="RefSeq" id="XP_025565284.1">
    <property type="nucleotide sequence ID" value="XM_025702068.1"/>
</dbReference>
<keyword evidence="1" id="KW-0732">Signal</keyword>
<dbReference type="GeneID" id="37206660"/>
<sequence>MIKACAYFMLLLSCAADLRAGTADGHSRLHSSRSVGIPRHLGCDCCTYHPRHKLRQWLFNIGRVSIKPNGMKQAEGTRKVHVHLM</sequence>
<dbReference type="AlphaFoldDB" id="A0A319BKH8"/>
<dbReference type="Proteomes" id="UP000248405">
    <property type="component" value="Unassembled WGS sequence"/>
</dbReference>
<keyword evidence="3" id="KW-1185">Reference proteome</keyword>